<comment type="caution">
    <text evidence="1">The sequence shown here is derived from an EMBL/GenBank/DDBJ whole genome shotgun (WGS) entry which is preliminary data.</text>
</comment>
<accession>A0AAN9EF52</accession>
<evidence type="ECO:0000313" key="1">
    <source>
        <dbReference type="EMBL" id="KAK7256319.1"/>
    </source>
</evidence>
<proteinExistence type="predicted"/>
<reference evidence="1 2" key="1">
    <citation type="submission" date="2024-01" db="EMBL/GenBank/DDBJ databases">
        <title>The genomes of 5 underutilized Papilionoideae crops provide insights into root nodulation and disease resistanc.</title>
        <authorList>
            <person name="Yuan L."/>
        </authorList>
    </citation>
    <scope>NUCLEOTIDE SEQUENCE [LARGE SCALE GENOMIC DNA]</scope>
    <source>
        <strain evidence="1">ZHUSHIDOU_FW_LH</strain>
        <tissue evidence="1">Leaf</tissue>
    </source>
</reference>
<name>A0AAN9EF52_CROPI</name>
<dbReference type="Proteomes" id="UP001372338">
    <property type="component" value="Unassembled WGS sequence"/>
</dbReference>
<organism evidence="1 2">
    <name type="scientific">Crotalaria pallida</name>
    <name type="common">Smooth rattlebox</name>
    <name type="synonym">Crotalaria striata</name>
    <dbReference type="NCBI Taxonomy" id="3830"/>
    <lineage>
        <taxon>Eukaryota</taxon>
        <taxon>Viridiplantae</taxon>
        <taxon>Streptophyta</taxon>
        <taxon>Embryophyta</taxon>
        <taxon>Tracheophyta</taxon>
        <taxon>Spermatophyta</taxon>
        <taxon>Magnoliopsida</taxon>
        <taxon>eudicotyledons</taxon>
        <taxon>Gunneridae</taxon>
        <taxon>Pentapetalae</taxon>
        <taxon>rosids</taxon>
        <taxon>fabids</taxon>
        <taxon>Fabales</taxon>
        <taxon>Fabaceae</taxon>
        <taxon>Papilionoideae</taxon>
        <taxon>50 kb inversion clade</taxon>
        <taxon>genistoids sensu lato</taxon>
        <taxon>core genistoids</taxon>
        <taxon>Crotalarieae</taxon>
        <taxon>Crotalaria</taxon>
    </lineage>
</organism>
<gene>
    <name evidence="1" type="ORF">RIF29_29761</name>
</gene>
<sequence>MEGEWKVNIEGDGELGEGSKQEESVFYAAVCALAAWEGRRNRVVCWVMELVLDLAMEEEAELMMMSDGGDALDFGVY</sequence>
<dbReference type="EMBL" id="JAYWIO010000006">
    <property type="protein sequence ID" value="KAK7256319.1"/>
    <property type="molecule type" value="Genomic_DNA"/>
</dbReference>
<protein>
    <submittedName>
        <fullName evidence="1">Uncharacterized protein</fullName>
    </submittedName>
</protein>
<keyword evidence="2" id="KW-1185">Reference proteome</keyword>
<evidence type="ECO:0000313" key="2">
    <source>
        <dbReference type="Proteomes" id="UP001372338"/>
    </source>
</evidence>
<dbReference type="AlphaFoldDB" id="A0AAN9EF52"/>